<gene>
    <name evidence="1" type="ORF">Theba_2443</name>
</gene>
<dbReference type="RefSeq" id="WP_014731791.1">
    <property type="nucleotide sequence ID" value="NC_017934.1"/>
</dbReference>
<reference evidence="1 2" key="1">
    <citation type="journal article" date="2012" name="Genome Biol. Evol.">
        <title>Genome Sequence of the Mesophilic Thermotogales Bacterium Mesotoga prima MesG1.Ag.4.2 Reveals the Largest Thermotogales Genome To Date.</title>
        <authorList>
            <person name="Zhaxybayeva O."/>
            <person name="Swithers K.S."/>
            <person name="Foght J."/>
            <person name="Green A.G."/>
            <person name="Bruce D."/>
            <person name="Detter C."/>
            <person name="Han S."/>
            <person name="Teshima H."/>
            <person name="Han J."/>
            <person name="Woyke T."/>
            <person name="Pitluck S."/>
            <person name="Nolan M."/>
            <person name="Ivanova N."/>
            <person name="Pati A."/>
            <person name="Land M.L."/>
            <person name="Dlutek M."/>
            <person name="Doolittle W.F."/>
            <person name="Noll K.M."/>
            <person name="Nesbo C.L."/>
        </authorList>
    </citation>
    <scope>NUCLEOTIDE SEQUENCE [LARGE SCALE GENOMIC DNA]</scope>
    <source>
        <strain evidence="2">mesG1.Ag.4.2</strain>
    </source>
</reference>
<dbReference type="SUPFAM" id="SSF54427">
    <property type="entry name" value="NTF2-like"/>
    <property type="match status" value="1"/>
</dbReference>
<dbReference type="EMBL" id="CP003532">
    <property type="protein sequence ID" value="AFK08056.1"/>
    <property type="molecule type" value="Genomic_DNA"/>
</dbReference>
<dbReference type="Proteomes" id="UP000002881">
    <property type="component" value="Chromosome"/>
</dbReference>
<dbReference type="PROSITE" id="PS51257">
    <property type="entry name" value="PROKAR_LIPOPROTEIN"/>
    <property type="match status" value="1"/>
</dbReference>
<dbReference type="AlphaFoldDB" id="I2F803"/>
<dbReference type="KEGG" id="mpg:Theba_2443"/>
<dbReference type="Gene3D" id="3.10.450.50">
    <property type="match status" value="1"/>
</dbReference>
<keyword evidence="2" id="KW-1185">Reference proteome</keyword>
<dbReference type="InterPro" id="IPR032710">
    <property type="entry name" value="NTF2-like_dom_sf"/>
</dbReference>
<sequence precursor="true">MKRIILITSFMAILLMLLSGCFFIDPMVKVTKLVSDFEEYWEDENAVGLAGLYTDPALINTAMKSYLQIIDAYSSRFEGRDVVSFNRGDVDVHFNVGATEATVEFSAVIDWTSGPDDHRTYSWTVKKMSGNWFISRSNEY</sequence>
<accession>I2F803</accession>
<name>I2F803_9BACT</name>
<evidence type="ECO:0008006" key="3">
    <source>
        <dbReference type="Google" id="ProtNLM"/>
    </source>
</evidence>
<evidence type="ECO:0000313" key="1">
    <source>
        <dbReference type="EMBL" id="AFK08056.1"/>
    </source>
</evidence>
<proteinExistence type="predicted"/>
<evidence type="ECO:0000313" key="2">
    <source>
        <dbReference type="Proteomes" id="UP000002881"/>
    </source>
</evidence>
<protein>
    <recommendedName>
        <fullName evidence="3">DUF4440 domain-containing protein</fullName>
    </recommendedName>
</protein>
<dbReference type="GeneID" id="87108151"/>
<organism evidence="1 2">
    <name type="scientific">Mesotoga prima MesG1.Ag.4.2</name>
    <dbReference type="NCBI Taxonomy" id="660470"/>
    <lineage>
        <taxon>Bacteria</taxon>
        <taxon>Thermotogati</taxon>
        <taxon>Thermotogota</taxon>
        <taxon>Thermotogae</taxon>
        <taxon>Kosmotogales</taxon>
        <taxon>Kosmotogaceae</taxon>
        <taxon>Mesotoga</taxon>
    </lineage>
</organism>
<dbReference type="HOGENOM" id="CLU_1832792_0_0_0"/>